<proteinExistence type="inferred from homology"/>
<keyword evidence="2 4" id="KW-0472">Membrane</keyword>
<feature type="domain" description="LptD C-terminal" evidence="6">
    <location>
        <begin position="300"/>
        <end position="689"/>
    </location>
</feature>
<dbReference type="PANTHER" id="PTHR30189:SF1">
    <property type="entry name" value="LPS-ASSEMBLY PROTEIN LPTD"/>
    <property type="match status" value="1"/>
</dbReference>
<dbReference type="InterPro" id="IPR020889">
    <property type="entry name" value="LipoPS_assembly_LptD"/>
</dbReference>
<dbReference type="Pfam" id="PF04453">
    <property type="entry name" value="LptD"/>
    <property type="match status" value="1"/>
</dbReference>
<keyword evidence="3 4" id="KW-0998">Cell outer membrane</keyword>
<organism evidence="7 8">
    <name type="scientific">Volucribacter psittacicida</name>
    <dbReference type="NCBI Taxonomy" id="203482"/>
    <lineage>
        <taxon>Bacteria</taxon>
        <taxon>Pseudomonadati</taxon>
        <taxon>Pseudomonadota</taxon>
        <taxon>Gammaproteobacteria</taxon>
        <taxon>Pasteurellales</taxon>
        <taxon>Pasteurellaceae</taxon>
        <taxon>Volucribacter</taxon>
    </lineage>
</organism>
<accession>A0A4R1FWS2</accession>
<dbReference type="InterPro" id="IPR050218">
    <property type="entry name" value="LptD"/>
</dbReference>
<dbReference type="Proteomes" id="UP000294702">
    <property type="component" value="Unassembled WGS sequence"/>
</dbReference>
<dbReference type="GO" id="GO:1990351">
    <property type="term" value="C:transporter complex"/>
    <property type="evidence" value="ECO:0007669"/>
    <property type="project" value="TreeGrafter"/>
</dbReference>
<evidence type="ECO:0000259" key="5">
    <source>
        <dbReference type="Pfam" id="PF03968"/>
    </source>
</evidence>
<name>A0A4R1FWS2_9PAST</name>
<comment type="caution">
    <text evidence="7">The sequence shown here is derived from an EMBL/GenBank/DDBJ whole genome shotgun (WGS) entry which is preliminary data.</text>
</comment>
<dbReference type="PANTHER" id="PTHR30189">
    <property type="entry name" value="LPS-ASSEMBLY PROTEIN"/>
    <property type="match status" value="1"/>
</dbReference>
<dbReference type="Gene3D" id="2.60.450.10">
    <property type="entry name" value="Lipopolysaccharide (LPS) transport protein A like domain"/>
    <property type="match status" value="1"/>
</dbReference>
<sequence length="782" mass="90332" precursor="true">MKKTCYKLISASIITALYASPALANLTQQCLLGVPQFRGEIVQGNINDLPVYIEADNAQLNQPTMAKYTGDVQVQQGNRTLLAQAIEIKQTDNEQDPQRFAYIRQGLNYQDNLIHLTGSHANINLNNRDADIQGANYQLVGRQGRGEAQDIHLRERYRTLKNASFTSCLPNDNAWMIYASEMRQDLQDEVAEMWHARFHILGVPVFYTPYFQLPIGDRRRSGLLLPDFGISSRDGYFYAQPIYWNIAPNYDVTFTPKYMSHRGWQLNGEFRYLTPIGEGKLAGEYLADDRYTDYTAENRSRHLFYWSHHSSFLQDWRLNVNYTRVSDKRYFNDFTSDYGSSTDGYADQTARISYYQPHYNFSLSAKQFQIFDDVDIGPYRALPQLDFNYYANNLAQSRLDFRLFSQAVRFDNDSKLMPKAWRFHLEPSLNLPLANNYGSINIETKAYATHYQQTKGSAEGAEEVQRRVNRFIPQIKVDLQTVLASQQTFIKDYTQTLEPHIQYLYRPYRDQRNIGSSLNSDYLGFGYDSTLLQQDYFSLFRDRRYSGLDRIASANQVTLGGTTRFFDANANERFNLSLGQIYYITPSRIDNNPDNSTGSSSSWALETNWKINSQWRWRASYQYDTSLSQTSLANSSLEYHPQGNNLVQLNYRYASEAYINQNLTQGANRYNQDINQLGITVGWEMDTNWAIVGRYYHDIALNKPVEQYAGVQYNTCCWSAGIGYRRYVTSKENQEYQNDKDVFYDNSVIFNVELRGLGGSHNSGISRMLGKGLIPYADPFDL</sequence>
<comment type="subunit">
    <text evidence="4">Component of the lipopolysaccharide transport and assembly complex. Interacts with LptE and LptA.</text>
</comment>
<comment type="function">
    <text evidence="4">Together with LptE, is involved in the assembly of lipopolysaccharide (LPS) at the surface of the outer membrane.</text>
</comment>
<evidence type="ECO:0000256" key="1">
    <source>
        <dbReference type="ARBA" id="ARBA00022729"/>
    </source>
</evidence>
<evidence type="ECO:0000313" key="7">
    <source>
        <dbReference type="EMBL" id="TCJ95831.1"/>
    </source>
</evidence>
<dbReference type="GO" id="GO:0009279">
    <property type="term" value="C:cell outer membrane"/>
    <property type="evidence" value="ECO:0007669"/>
    <property type="project" value="UniProtKB-SubCell"/>
</dbReference>
<evidence type="ECO:0000256" key="4">
    <source>
        <dbReference type="HAMAP-Rule" id="MF_01411"/>
    </source>
</evidence>
<dbReference type="GO" id="GO:0015920">
    <property type="term" value="P:lipopolysaccharide transport"/>
    <property type="evidence" value="ECO:0007669"/>
    <property type="project" value="InterPro"/>
</dbReference>
<evidence type="ECO:0000256" key="2">
    <source>
        <dbReference type="ARBA" id="ARBA00023136"/>
    </source>
</evidence>
<dbReference type="AlphaFoldDB" id="A0A4R1FWS2"/>
<comment type="caution">
    <text evidence="4">Lacks conserved residue(s) required for the propagation of feature annotation.</text>
</comment>
<keyword evidence="1 4" id="KW-0732">Signal</keyword>
<dbReference type="OrthoDB" id="9760225at2"/>
<dbReference type="EMBL" id="SMFT01000005">
    <property type="protein sequence ID" value="TCJ95831.1"/>
    <property type="molecule type" value="Genomic_DNA"/>
</dbReference>
<evidence type="ECO:0000259" key="6">
    <source>
        <dbReference type="Pfam" id="PF04453"/>
    </source>
</evidence>
<dbReference type="Pfam" id="PF03968">
    <property type="entry name" value="LptD_N"/>
    <property type="match status" value="1"/>
</dbReference>
<dbReference type="RefSeq" id="WP_132691690.1">
    <property type="nucleotide sequence ID" value="NZ_SMFT01000005.1"/>
</dbReference>
<dbReference type="HAMAP" id="MF_01411">
    <property type="entry name" value="LPS_assembly_LptD"/>
    <property type="match status" value="1"/>
</dbReference>
<comment type="similarity">
    <text evidence="4">Belongs to the LptD family.</text>
</comment>
<feature type="signal peptide" evidence="4">
    <location>
        <begin position="1"/>
        <end position="24"/>
    </location>
</feature>
<protein>
    <recommendedName>
        <fullName evidence="4">LPS-assembly protein LptD</fullName>
    </recommendedName>
</protein>
<keyword evidence="8" id="KW-1185">Reference proteome</keyword>
<feature type="chain" id="PRO_5021050220" description="LPS-assembly protein LptD" evidence="4">
    <location>
        <begin position="25"/>
        <end position="782"/>
    </location>
</feature>
<reference evidence="7 8" key="1">
    <citation type="submission" date="2019-03" db="EMBL/GenBank/DDBJ databases">
        <title>Genomic Encyclopedia of Type Strains, Phase IV (KMG-IV): sequencing the most valuable type-strain genomes for metagenomic binning, comparative biology and taxonomic classification.</title>
        <authorList>
            <person name="Goeker M."/>
        </authorList>
    </citation>
    <scope>NUCLEOTIDE SEQUENCE [LARGE SCALE GENOMIC DNA]</scope>
    <source>
        <strain evidence="7 8">DSM 15534</strain>
    </source>
</reference>
<dbReference type="InterPro" id="IPR005653">
    <property type="entry name" value="OstA-like_N"/>
</dbReference>
<dbReference type="NCBIfam" id="NF002997">
    <property type="entry name" value="PRK03761.1"/>
    <property type="match status" value="1"/>
</dbReference>
<evidence type="ECO:0000256" key="3">
    <source>
        <dbReference type="ARBA" id="ARBA00023237"/>
    </source>
</evidence>
<feature type="domain" description="Organic solvent tolerance-like N-terminal" evidence="5">
    <location>
        <begin position="52"/>
        <end position="189"/>
    </location>
</feature>
<gene>
    <name evidence="4" type="primary">lptD</name>
    <name evidence="7" type="ORF">EV694_1831</name>
</gene>
<dbReference type="GO" id="GO:0043165">
    <property type="term" value="P:Gram-negative-bacterium-type cell outer membrane assembly"/>
    <property type="evidence" value="ECO:0007669"/>
    <property type="project" value="UniProtKB-UniRule"/>
</dbReference>
<dbReference type="InterPro" id="IPR007543">
    <property type="entry name" value="LptD_C"/>
</dbReference>
<evidence type="ECO:0000313" key="8">
    <source>
        <dbReference type="Proteomes" id="UP000294702"/>
    </source>
</evidence>
<comment type="subcellular location">
    <subcellularLocation>
        <location evidence="4">Cell outer membrane</location>
    </subcellularLocation>
</comment>